<reference evidence="1 2" key="1">
    <citation type="submission" date="2019-09" db="EMBL/GenBank/DDBJ databases">
        <authorList>
            <person name="Ou C."/>
        </authorList>
    </citation>
    <scope>NUCLEOTIDE SEQUENCE [LARGE SCALE GENOMIC DNA]</scope>
    <source>
        <strain evidence="1">S2</strain>
        <tissue evidence="1">Leaf</tissue>
    </source>
</reference>
<dbReference type="Proteomes" id="UP000327157">
    <property type="component" value="Chromosome 7"/>
</dbReference>
<evidence type="ECO:0000313" key="2">
    <source>
        <dbReference type="Proteomes" id="UP000327157"/>
    </source>
</evidence>
<name>A0A5N5F0N0_9ROSA</name>
<proteinExistence type="predicted"/>
<keyword evidence="2" id="KW-1185">Reference proteome</keyword>
<gene>
    <name evidence="1" type="ORF">D8674_032138</name>
</gene>
<sequence length="94" mass="10762">MVVRRNRSKRKPKFECLYGFLVKKPSSSATAVTTGAEDGVFQYPKGNGKEGWVGGWVESKMEGEGWIYDESKRRSPRGEEMRVWWVGAEERMEG</sequence>
<reference evidence="1 2" key="3">
    <citation type="submission" date="2019-11" db="EMBL/GenBank/DDBJ databases">
        <title>A de novo genome assembly of a pear dwarfing rootstock.</title>
        <authorList>
            <person name="Wang F."/>
            <person name="Wang J."/>
            <person name="Li S."/>
            <person name="Zhang Y."/>
            <person name="Fang M."/>
            <person name="Ma L."/>
            <person name="Zhao Y."/>
            <person name="Jiang S."/>
        </authorList>
    </citation>
    <scope>NUCLEOTIDE SEQUENCE [LARGE SCALE GENOMIC DNA]</scope>
    <source>
        <strain evidence="1">S2</strain>
        <tissue evidence="1">Leaf</tissue>
    </source>
</reference>
<organism evidence="1 2">
    <name type="scientific">Pyrus ussuriensis x Pyrus communis</name>
    <dbReference type="NCBI Taxonomy" id="2448454"/>
    <lineage>
        <taxon>Eukaryota</taxon>
        <taxon>Viridiplantae</taxon>
        <taxon>Streptophyta</taxon>
        <taxon>Embryophyta</taxon>
        <taxon>Tracheophyta</taxon>
        <taxon>Spermatophyta</taxon>
        <taxon>Magnoliopsida</taxon>
        <taxon>eudicotyledons</taxon>
        <taxon>Gunneridae</taxon>
        <taxon>Pentapetalae</taxon>
        <taxon>rosids</taxon>
        <taxon>fabids</taxon>
        <taxon>Rosales</taxon>
        <taxon>Rosaceae</taxon>
        <taxon>Amygdaloideae</taxon>
        <taxon>Maleae</taxon>
        <taxon>Pyrus</taxon>
    </lineage>
</organism>
<comment type="caution">
    <text evidence="1">The sequence shown here is derived from an EMBL/GenBank/DDBJ whole genome shotgun (WGS) entry which is preliminary data.</text>
</comment>
<protein>
    <submittedName>
        <fullName evidence="1">Uncharacterized protein</fullName>
    </submittedName>
</protein>
<reference evidence="2" key="2">
    <citation type="submission" date="2019-10" db="EMBL/GenBank/DDBJ databases">
        <title>A de novo genome assembly of a pear dwarfing rootstock.</title>
        <authorList>
            <person name="Wang F."/>
            <person name="Wang J."/>
            <person name="Li S."/>
            <person name="Zhang Y."/>
            <person name="Fang M."/>
            <person name="Ma L."/>
            <person name="Zhao Y."/>
            <person name="Jiang S."/>
        </authorList>
    </citation>
    <scope>NUCLEOTIDE SEQUENCE [LARGE SCALE GENOMIC DNA]</scope>
</reference>
<accession>A0A5N5F0N0</accession>
<dbReference type="AlphaFoldDB" id="A0A5N5F0N0"/>
<evidence type="ECO:0000313" key="1">
    <source>
        <dbReference type="EMBL" id="KAB2596688.1"/>
    </source>
</evidence>
<dbReference type="EMBL" id="SMOL01000781">
    <property type="protein sequence ID" value="KAB2596688.1"/>
    <property type="molecule type" value="Genomic_DNA"/>
</dbReference>